<gene>
    <name evidence="31" type="ORF">HJG59_012214</name>
</gene>
<dbReference type="EC" id="1.6.3.1" evidence="6"/>
<proteinExistence type="inferred from homology"/>
<dbReference type="InterPro" id="IPR022735">
    <property type="entry name" value="bMERB_dom"/>
</dbReference>
<dbReference type="SMART" id="SM01203">
    <property type="entry name" value="DUF3585"/>
    <property type="match status" value="1"/>
</dbReference>
<keyword evidence="9" id="KW-0285">Flavoprotein</keyword>
<evidence type="ECO:0000256" key="3">
    <source>
        <dbReference type="ARBA" id="ARBA00004245"/>
    </source>
</evidence>
<dbReference type="Pfam" id="PF00307">
    <property type="entry name" value="CH"/>
    <property type="match status" value="1"/>
</dbReference>
<evidence type="ECO:0000256" key="9">
    <source>
        <dbReference type="ARBA" id="ARBA00022630"/>
    </source>
</evidence>
<evidence type="ECO:0000256" key="25">
    <source>
        <dbReference type="PROSITE-ProRule" id="PRU00125"/>
    </source>
</evidence>
<evidence type="ECO:0000256" key="24">
    <source>
        <dbReference type="ARBA" id="ARBA00049522"/>
    </source>
</evidence>
<dbReference type="EMBL" id="JACASF010000008">
    <property type="protein sequence ID" value="KAF6462490.1"/>
    <property type="molecule type" value="Genomic_DNA"/>
</dbReference>
<dbReference type="Pfam" id="PF25413">
    <property type="entry name" value="Rossman_Mical"/>
    <property type="match status" value="1"/>
</dbReference>
<keyword evidence="19" id="KW-0472">Membrane</keyword>
<keyword evidence="8" id="KW-0963">Cytoplasm</keyword>
<evidence type="ECO:0000256" key="16">
    <source>
        <dbReference type="ARBA" id="ARBA00023033"/>
    </source>
</evidence>
<dbReference type="GO" id="GO:0071949">
    <property type="term" value="F:FAD binding"/>
    <property type="evidence" value="ECO:0007669"/>
    <property type="project" value="InterPro"/>
</dbReference>
<feature type="domain" description="Calponin-homology (CH)" evidence="28">
    <location>
        <begin position="422"/>
        <end position="526"/>
    </location>
</feature>
<dbReference type="InterPro" id="IPR050540">
    <property type="entry name" value="F-actin_Monoox_Mical"/>
</dbReference>
<evidence type="ECO:0000313" key="31">
    <source>
        <dbReference type="EMBL" id="KAF6462490.1"/>
    </source>
</evidence>
<keyword evidence="12" id="KW-0274">FAD</keyword>
<comment type="similarity">
    <text evidence="5">Belongs to the Mical family.</text>
</comment>
<keyword evidence="10 25" id="KW-0479">Metal-binding</keyword>
<keyword evidence="16 31" id="KW-0503">Monooxygenase</keyword>
<feature type="compositionally biased region" description="Low complexity" evidence="27">
    <location>
        <begin position="690"/>
        <end position="700"/>
    </location>
</feature>
<evidence type="ECO:0000256" key="2">
    <source>
        <dbReference type="ARBA" id="ARBA00004214"/>
    </source>
</evidence>
<feature type="domain" description="LIM zinc-binding" evidence="29">
    <location>
        <begin position="609"/>
        <end position="671"/>
    </location>
</feature>
<dbReference type="GO" id="GO:0005856">
    <property type="term" value="C:cytoskeleton"/>
    <property type="evidence" value="ECO:0007669"/>
    <property type="project" value="UniProtKB-SubCell"/>
</dbReference>
<dbReference type="SUPFAM" id="SSF47576">
    <property type="entry name" value="Calponin-homology domain, CH-domain"/>
    <property type="match status" value="1"/>
</dbReference>
<accession>A0A7J8GRF5</accession>
<evidence type="ECO:0000256" key="7">
    <source>
        <dbReference type="ARBA" id="ARBA00012709"/>
    </source>
</evidence>
<evidence type="ECO:0000256" key="21">
    <source>
        <dbReference type="ARBA" id="ARBA00023212"/>
    </source>
</evidence>
<evidence type="ECO:0000256" key="20">
    <source>
        <dbReference type="ARBA" id="ARBA00023203"/>
    </source>
</evidence>
<feature type="region of interest" description="Disordered" evidence="27">
    <location>
        <begin position="669"/>
        <end position="751"/>
    </location>
</feature>
<dbReference type="Gene3D" id="2.10.110.10">
    <property type="entry name" value="Cysteine Rich Protein"/>
    <property type="match status" value="1"/>
</dbReference>
<evidence type="ECO:0000256" key="4">
    <source>
        <dbReference type="ARBA" id="ARBA00004608"/>
    </source>
</evidence>
<dbReference type="Gene3D" id="1.10.418.10">
    <property type="entry name" value="Calponin-like domain"/>
    <property type="match status" value="1"/>
</dbReference>
<feature type="region of interest" description="Disordered" evidence="27">
    <location>
        <begin position="581"/>
        <end position="601"/>
    </location>
</feature>
<comment type="subcellular location">
    <subcellularLocation>
        <location evidence="3">Cytoplasm</location>
        <location evidence="3">Cytoskeleton</location>
    </subcellularLocation>
    <subcellularLocation>
        <location evidence="4">Endosome membrane</location>
    </subcellularLocation>
    <subcellularLocation>
        <location evidence="2">Midbody</location>
    </subcellularLocation>
</comment>
<keyword evidence="17 25" id="KW-0440">LIM domain</keyword>
<evidence type="ECO:0000259" key="28">
    <source>
        <dbReference type="PROSITE" id="PS50021"/>
    </source>
</evidence>
<evidence type="ECO:0000256" key="22">
    <source>
        <dbReference type="ARBA" id="ARBA00044245"/>
    </source>
</evidence>
<comment type="catalytic activity">
    <reaction evidence="24">
        <text>L-methionyl-[F-actin] + NADPH + O2 + H(+) = L-methionyl-(R)-S-oxide-[F-actin] + NADP(+) + H2O</text>
        <dbReference type="Rhea" id="RHEA:51308"/>
        <dbReference type="Rhea" id="RHEA-COMP:12953"/>
        <dbReference type="Rhea" id="RHEA-COMP:12956"/>
        <dbReference type="ChEBI" id="CHEBI:15377"/>
        <dbReference type="ChEBI" id="CHEBI:15378"/>
        <dbReference type="ChEBI" id="CHEBI:15379"/>
        <dbReference type="ChEBI" id="CHEBI:16044"/>
        <dbReference type="ChEBI" id="CHEBI:45764"/>
        <dbReference type="ChEBI" id="CHEBI:57783"/>
        <dbReference type="ChEBI" id="CHEBI:58349"/>
        <dbReference type="EC" id="1.14.13.225"/>
    </reaction>
</comment>
<keyword evidence="20" id="KW-0009">Actin-binding</keyword>
<keyword evidence="21" id="KW-0206">Cytoskeleton</keyword>
<dbReference type="GO" id="GO:0010008">
    <property type="term" value="C:endosome membrane"/>
    <property type="evidence" value="ECO:0007669"/>
    <property type="project" value="UniProtKB-SubCell"/>
</dbReference>
<dbReference type="GO" id="GO:0003779">
    <property type="term" value="F:actin binding"/>
    <property type="evidence" value="ECO:0007669"/>
    <property type="project" value="UniProtKB-KW"/>
</dbReference>
<evidence type="ECO:0000256" key="5">
    <source>
        <dbReference type="ARBA" id="ARBA00008223"/>
    </source>
</evidence>
<dbReference type="GO" id="GO:0046872">
    <property type="term" value="F:metal ion binding"/>
    <property type="evidence" value="ECO:0007669"/>
    <property type="project" value="UniProtKB-KW"/>
</dbReference>
<evidence type="ECO:0000256" key="15">
    <source>
        <dbReference type="ARBA" id="ARBA00023002"/>
    </source>
</evidence>
<dbReference type="GO" id="GO:0030496">
    <property type="term" value="C:midbody"/>
    <property type="evidence" value="ECO:0007669"/>
    <property type="project" value="UniProtKB-SubCell"/>
</dbReference>
<comment type="caution">
    <text evidence="31">The sequence shown here is derived from an EMBL/GenBank/DDBJ whole genome shotgun (WGS) entry which is preliminary data.</text>
</comment>
<keyword evidence="32" id="KW-1185">Reference proteome</keyword>
<organism evidence="31 32">
    <name type="scientific">Molossus molossus</name>
    <name type="common">Pallas' mastiff bat</name>
    <name type="synonym">Vespertilio molossus</name>
    <dbReference type="NCBI Taxonomy" id="27622"/>
    <lineage>
        <taxon>Eukaryota</taxon>
        <taxon>Metazoa</taxon>
        <taxon>Chordata</taxon>
        <taxon>Craniata</taxon>
        <taxon>Vertebrata</taxon>
        <taxon>Euteleostomi</taxon>
        <taxon>Mammalia</taxon>
        <taxon>Eutheria</taxon>
        <taxon>Laurasiatheria</taxon>
        <taxon>Chiroptera</taxon>
        <taxon>Yangochiroptera</taxon>
        <taxon>Molossidae</taxon>
        <taxon>Molossus</taxon>
    </lineage>
</organism>
<dbReference type="PROSITE" id="PS51848">
    <property type="entry name" value="BMERB"/>
    <property type="match status" value="1"/>
</dbReference>
<keyword evidence="14" id="KW-0521">NADP</keyword>
<dbReference type="PROSITE" id="PS50023">
    <property type="entry name" value="LIM_DOMAIN_2"/>
    <property type="match status" value="1"/>
</dbReference>
<evidence type="ECO:0000256" key="13">
    <source>
        <dbReference type="ARBA" id="ARBA00022833"/>
    </source>
</evidence>
<reference evidence="31 32" key="1">
    <citation type="journal article" date="2020" name="Nature">
        <title>Six reference-quality genomes reveal evolution of bat adaptations.</title>
        <authorList>
            <person name="Jebb D."/>
            <person name="Huang Z."/>
            <person name="Pippel M."/>
            <person name="Hughes G.M."/>
            <person name="Lavrichenko K."/>
            <person name="Devanna P."/>
            <person name="Winkler S."/>
            <person name="Jermiin L.S."/>
            <person name="Skirmuntt E.C."/>
            <person name="Katzourakis A."/>
            <person name="Burkitt-Gray L."/>
            <person name="Ray D.A."/>
            <person name="Sullivan K.A.M."/>
            <person name="Roscito J.G."/>
            <person name="Kirilenko B.M."/>
            <person name="Davalos L.M."/>
            <person name="Corthals A.P."/>
            <person name="Power M.L."/>
            <person name="Jones G."/>
            <person name="Ransome R.D."/>
            <person name="Dechmann D.K.N."/>
            <person name="Locatelli A.G."/>
            <person name="Puechmaille S.J."/>
            <person name="Fedrigo O."/>
            <person name="Jarvis E.D."/>
            <person name="Hiller M."/>
            <person name="Vernes S.C."/>
            <person name="Myers E.W."/>
            <person name="Teeling E.C."/>
        </authorList>
    </citation>
    <scope>NUCLEOTIDE SEQUENCE [LARGE SCALE GENOMIC DNA]</scope>
    <source>
        <strain evidence="31">MMolMol1</strain>
        <tissue evidence="31">Muscle</tissue>
    </source>
</reference>
<dbReference type="InterPro" id="IPR001715">
    <property type="entry name" value="CH_dom"/>
</dbReference>
<evidence type="ECO:0000259" key="29">
    <source>
        <dbReference type="PROSITE" id="PS50023"/>
    </source>
</evidence>
<dbReference type="InterPro" id="IPR036188">
    <property type="entry name" value="FAD/NAD-bd_sf"/>
</dbReference>
<dbReference type="PANTHER" id="PTHR23167:SF35">
    <property type="entry name" value="[F-ACTIN]-MONOOXYGENASE MICAL1"/>
    <property type="match status" value="1"/>
</dbReference>
<dbReference type="InterPro" id="IPR057494">
    <property type="entry name" value="Rossman_Mical"/>
</dbReference>
<dbReference type="FunFam" id="1.10.418.10:FF:000058">
    <property type="entry name" value="F-actin-methionine sulfoxide oxidase MICAL1 isoform X1"/>
    <property type="match status" value="1"/>
</dbReference>
<dbReference type="InterPro" id="IPR001781">
    <property type="entry name" value="Znf_LIM"/>
</dbReference>
<keyword evidence="11" id="KW-0967">Endosome</keyword>
<evidence type="ECO:0000256" key="10">
    <source>
        <dbReference type="ARBA" id="ARBA00022723"/>
    </source>
</evidence>
<feature type="domain" description="BMERB" evidence="30">
    <location>
        <begin position="834"/>
        <end position="983"/>
    </location>
</feature>
<evidence type="ECO:0000256" key="27">
    <source>
        <dbReference type="SAM" id="MobiDB-lite"/>
    </source>
</evidence>
<dbReference type="SMART" id="SM00033">
    <property type="entry name" value="CH"/>
    <property type="match status" value="1"/>
</dbReference>
<feature type="compositionally biased region" description="Basic and acidic residues" evidence="27">
    <location>
        <begin position="669"/>
        <end position="680"/>
    </location>
</feature>
<evidence type="ECO:0000256" key="18">
    <source>
        <dbReference type="ARBA" id="ARBA00023054"/>
    </source>
</evidence>
<dbReference type="CDD" id="cd21196">
    <property type="entry name" value="CH_MICAL1"/>
    <property type="match status" value="1"/>
</dbReference>
<evidence type="ECO:0000256" key="11">
    <source>
        <dbReference type="ARBA" id="ARBA00022753"/>
    </source>
</evidence>
<evidence type="ECO:0000256" key="26">
    <source>
        <dbReference type="SAM" id="Coils"/>
    </source>
</evidence>
<evidence type="ECO:0000256" key="8">
    <source>
        <dbReference type="ARBA" id="ARBA00022490"/>
    </source>
</evidence>
<dbReference type="EC" id="1.14.13.225" evidence="7"/>
<dbReference type="SUPFAM" id="SSF51905">
    <property type="entry name" value="FAD/NAD(P)-binding domain"/>
    <property type="match status" value="1"/>
</dbReference>
<evidence type="ECO:0000256" key="12">
    <source>
        <dbReference type="ARBA" id="ARBA00022827"/>
    </source>
</evidence>
<dbReference type="PROSITE" id="PS50021">
    <property type="entry name" value="CH"/>
    <property type="match status" value="1"/>
</dbReference>
<dbReference type="SMART" id="SM00132">
    <property type="entry name" value="LIM"/>
    <property type="match status" value="1"/>
</dbReference>
<evidence type="ECO:0000256" key="6">
    <source>
        <dbReference type="ARBA" id="ARBA00012698"/>
    </source>
</evidence>
<dbReference type="FunFam" id="2.10.110.10:FF:000106">
    <property type="entry name" value="F-actin-monooxygenase MICAL1 isoform 1"/>
    <property type="match status" value="1"/>
</dbReference>
<evidence type="ECO:0000256" key="14">
    <source>
        <dbReference type="ARBA" id="ARBA00022857"/>
    </source>
</evidence>
<comment type="cofactor">
    <cofactor evidence="1">
        <name>FAD</name>
        <dbReference type="ChEBI" id="CHEBI:57692"/>
    </cofactor>
</comment>
<evidence type="ECO:0000256" key="1">
    <source>
        <dbReference type="ARBA" id="ARBA00001974"/>
    </source>
</evidence>
<dbReference type="AlphaFoldDB" id="A0A7J8GRF5"/>
<dbReference type="Proteomes" id="UP000550707">
    <property type="component" value="Unassembled WGS sequence"/>
</dbReference>
<evidence type="ECO:0000256" key="23">
    <source>
        <dbReference type="ARBA" id="ARBA00048762"/>
    </source>
</evidence>
<evidence type="ECO:0000256" key="17">
    <source>
        <dbReference type="ARBA" id="ARBA00023038"/>
    </source>
</evidence>
<evidence type="ECO:0000313" key="32">
    <source>
        <dbReference type="Proteomes" id="UP000550707"/>
    </source>
</evidence>
<evidence type="ECO:0000256" key="19">
    <source>
        <dbReference type="ARBA" id="ARBA00023136"/>
    </source>
</evidence>
<dbReference type="InterPro" id="IPR002938">
    <property type="entry name" value="FAD-bd"/>
</dbReference>
<dbReference type="Pfam" id="PF01494">
    <property type="entry name" value="FAD_binding_3"/>
    <property type="match status" value="1"/>
</dbReference>
<evidence type="ECO:0000259" key="30">
    <source>
        <dbReference type="PROSITE" id="PS51848"/>
    </source>
</evidence>
<dbReference type="GO" id="GO:0120501">
    <property type="term" value="F:F-actin monooxygenase activity"/>
    <property type="evidence" value="ECO:0007669"/>
    <property type="project" value="UniProtKB-EC"/>
</dbReference>
<dbReference type="Pfam" id="PF12130">
    <property type="entry name" value="bMERB_dom"/>
    <property type="match status" value="1"/>
</dbReference>
<sequence>MASPTTTNPAHAHFESFLQAQLCQNVLSSFQGLCQALELEPGGGLPQYHKIKAQLNYWSAKSLWAKLDKRAGQPVYQQGQACANTKCLVVGAGPCGLRAAVELALLGARVVLVEKRTKFSRHNVLHLWPFTIHDLRALGAKKFYGRFCTGTLDHISIRQLQLLLLKVALLLGVEIHWGVTFTGLQPPPKKGSGWCAQLQPNAPCQLANYEFDVLISAAGGKFVPEGFTVREMRGKLAIGITANFVNGRTVEETQVPEISGVARIYNQSFFQSLLKATGIDLENIVYYKDDTHYFVMTAKKQCLLRLGVLRQPFWPLGTGVARGFLAAFDAAWMVKRWAEGAEPLEVLAERESLYQLLSQTSPENMHRNVAQYGLDPATRYPNLNLRAVSSNQVRDLYDVMARESVRRKSDSTDSRKPDSGSVVTKEELLRWCQEQTAGYPGVHVTNLSSSWADGLALCALVNRMRPGLLEPSELQGMGALEATGWALKMADHELGITPVLSAQAVVAGSDPLGLIAYLSHFHSTFKGTPHNPGPVSQGSPGTSSAVLFLGKLQRTLQRTRAQENGEDTGGKKLRLEVEAVTPSTEEPAVPESGVPLTPASQHQEAGGEDLCALCGKHLYILERLCADGRFYHRSCFCCRVCEAALWPGGYEQHPEDGHFYCLQHLPQPGHKEDGRARGPESQDLPTPGENNMPSSPSNPMASQEEASPVPSPSQPTRRLIRLSSPERQRLSSLNLTPDPEMEPPPKPPRSCSVLARQALEGSFVGWGMPKQSPEVLVAMEMEEGNPSSSEEEEEEEEDVALDSDMEQALLTFAKNSGTMNKYPTWRRTLLRRAKEEEMKRFCKAQAIQRRLNEIEAALRELEAQGMRLELALRNQSSSPEEQKALWLEQLLHLVEKKNSLVAEEAELMITVQELSLEEKQLQLDQELRGYMNRDEVLKTAADRQAEEQILRKLVNVVNQRDALIRFQEQHRLSELAAGPGAQS</sequence>
<dbReference type="PROSITE" id="PS00478">
    <property type="entry name" value="LIM_DOMAIN_1"/>
    <property type="match status" value="1"/>
</dbReference>
<dbReference type="GO" id="GO:0016174">
    <property type="term" value="F:NAD(P)H oxidase H2O2-forming activity"/>
    <property type="evidence" value="ECO:0007669"/>
    <property type="project" value="UniProtKB-EC"/>
</dbReference>
<feature type="coiled-coil region" evidence="26">
    <location>
        <begin position="844"/>
        <end position="871"/>
    </location>
</feature>
<dbReference type="PANTHER" id="PTHR23167">
    <property type="entry name" value="CALPONIN HOMOLOGY DOMAIN-CONTAINING PROTEIN DDB_G0272472-RELATED"/>
    <property type="match status" value="1"/>
</dbReference>
<protein>
    <recommendedName>
        <fullName evidence="22">Molecule interacting with CasL protein 1</fullName>
        <ecNumber evidence="7">1.14.13.225</ecNumber>
        <ecNumber evidence="6">1.6.3.1</ecNumber>
    </recommendedName>
</protein>
<dbReference type="Pfam" id="PF00412">
    <property type="entry name" value="LIM"/>
    <property type="match status" value="1"/>
</dbReference>
<keyword evidence="18 26" id="KW-0175">Coiled coil</keyword>
<keyword evidence="13 25" id="KW-0862">Zinc</keyword>
<dbReference type="SUPFAM" id="SSF57716">
    <property type="entry name" value="Glucocorticoid receptor-like (DNA-binding domain)"/>
    <property type="match status" value="2"/>
</dbReference>
<dbReference type="Gene3D" id="3.50.50.60">
    <property type="entry name" value="FAD/NAD(P)-binding domain"/>
    <property type="match status" value="2"/>
</dbReference>
<comment type="catalytic activity">
    <reaction evidence="23">
        <text>NADPH + O2 + H(+) = H2O2 + NADP(+)</text>
        <dbReference type="Rhea" id="RHEA:11260"/>
        <dbReference type="ChEBI" id="CHEBI:15378"/>
        <dbReference type="ChEBI" id="CHEBI:15379"/>
        <dbReference type="ChEBI" id="CHEBI:16240"/>
        <dbReference type="ChEBI" id="CHEBI:57783"/>
        <dbReference type="ChEBI" id="CHEBI:58349"/>
        <dbReference type="EC" id="1.6.3.1"/>
    </reaction>
</comment>
<dbReference type="InterPro" id="IPR036872">
    <property type="entry name" value="CH_dom_sf"/>
</dbReference>
<dbReference type="CDD" id="cd09358">
    <property type="entry name" value="LIM_Mical_like"/>
    <property type="match status" value="1"/>
</dbReference>
<name>A0A7J8GRF5_MOLMO</name>
<keyword evidence="15" id="KW-0560">Oxidoreductase</keyword>
<dbReference type="GO" id="GO:0030042">
    <property type="term" value="P:actin filament depolymerization"/>
    <property type="evidence" value="ECO:0007669"/>
    <property type="project" value="UniProtKB-ARBA"/>
</dbReference>